<dbReference type="Gene3D" id="3.40.47.10">
    <property type="match status" value="1"/>
</dbReference>
<dbReference type="SUPFAM" id="SSF53901">
    <property type="entry name" value="Thiolase-like"/>
    <property type="match status" value="1"/>
</dbReference>
<reference evidence="3 4" key="1">
    <citation type="submission" date="2018-05" db="EMBL/GenBank/DDBJ databases">
        <title>Genomic Encyclopedia of Type Strains, Phase IV (KMG-IV): sequencing the most valuable type-strain genomes for metagenomic binning, comparative biology and taxonomic classification.</title>
        <authorList>
            <person name="Goeker M."/>
        </authorList>
    </citation>
    <scope>NUCLEOTIDE SEQUENCE [LARGE SCALE GENOMIC DNA]</scope>
    <source>
        <strain evidence="3 4">JC118</strain>
    </source>
</reference>
<sequence>MKPGKVANSTTINPYSRSVSIIGVGCTPFMYTMDNPETNGLTEGELFGYAALKAMEDAGVSPKEVDFYFHGQASPLNGSDYITPNMQVANWFGMKGKGSIHHSEACCTGYLALEQAVNAVASGKYNCVLSGCVEFADGIAVKGMPAYVHEKFTMDKLLETTAWIYDRAYTRQMLSGPVICFDDPAVTYQRQYGLTEEEMDSAMIGMALASRKNASKNPLAVNQVPYEEMAKQMGMDVQTFMRSQFNPKMGHMLRVSGMELKCDGAAAVIVASTEWAVKHNLPHTPIEVLGIGSAACEGNTPHLEIRGTEEAIRQVYDLTDVKPEEIDLLYANDFIISSQLIAAEASGYMPRGEGWKYFVEGRTAYDGDKPINTNGGRTSFGHAHAASGLADIYEAVLQMRGLAGERQVKKLPKTTLLRGFGGGQNLAAIILRTDEALRKDDQAAVVTDSPIKLETAVKKYYEGLEAGKIYGRKCKACGHIEWPPHYACNECGCDEMEWVEMSGKGTIETIILPAILNAKPENADLMPYALTSVTMDGSSQNAIVQGVTKENAEELWALMPVPVKAKIIERGQPGSTYKTVIFELDQEELAKKKAQQ</sequence>
<dbReference type="SUPFAM" id="SSF50249">
    <property type="entry name" value="Nucleic acid-binding proteins"/>
    <property type="match status" value="1"/>
</dbReference>
<dbReference type="STRING" id="1034346.GCA_000313565_00074"/>
<comment type="caution">
    <text evidence="3">The sequence shown here is derived from an EMBL/GenBank/DDBJ whole genome shotgun (WGS) entry which is preliminary data.</text>
</comment>
<dbReference type="InterPro" id="IPR016039">
    <property type="entry name" value="Thiolase-like"/>
</dbReference>
<dbReference type="Proteomes" id="UP000247612">
    <property type="component" value="Unassembled WGS sequence"/>
</dbReference>
<dbReference type="Pfam" id="PF22691">
    <property type="entry name" value="Thiolase_C_1"/>
    <property type="match status" value="1"/>
</dbReference>
<keyword evidence="3" id="KW-0808">Transferase</keyword>
<dbReference type="EMBL" id="QJKH01000001">
    <property type="protein sequence ID" value="PXX81470.1"/>
    <property type="molecule type" value="Genomic_DNA"/>
</dbReference>
<protein>
    <submittedName>
        <fullName evidence="3">Acetyl-CoA C-acetyltransferase</fullName>
    </submittedName>
</protein>
<proteinExistence type="predicted"/>
<dbReference type="Pfam" id="PF12172">
    <property type="entry name" value="zf-ChsH2"/>
    <property type="match status" value="1"/>
</dbReference>
<dbReference type="InterPro" id="IPR022002">
    <property type="entry name" value="ChsH2_Znr"/>
</dbReference>
<feature type="domain" description="Thiolase C-terminal" evidence="2">
    <location>
        <begin position="303"/>
        <end position="428"/>
    </location>
</feature>
<dbReference type="PANTHER" id="PTHR42870:SF1">
    <property type="entry name" value="NON-SPECIFIC LIPID-TRANSFER PROTEIN-LIKE 2"/>
    <property type="match status" value="1"/>
</dbReference>
<gene>
    <name evidence="3" type="ORF">DES51_10175</name>
</gene>
<dbReference type="InterPro" id="IPR055140">
    <property type="entry name" value="Thiolase_C_2"/>
</dbReference>
<dbReference type="PANTHER" id="PTHR42870">
    <property type="entry name" value="ACETYL-COA C-ACETYLTRANSFERASE"/>
    <property type="match status" value="1"/>
</dbReference>
<evidence type="ECO:0000313" key="3">
    <source>
        <dbReference type="EMBL" id="PXX81470.1"/>
    </source>
</evidence>
<dbReference type="CDD" id="cd00829">
    <property type="entry name" value="SCP-x_thiolase"/>
    <property type="match status" value="1"/>
</dbReference>
<organism evidence="3 4">
    <name type="scientific">Dielma fastidiosa</name>
    <dbReference type="NCBI Taxonomy" id="1034346"/>
    <lineage>
        <taxon>Bacteria</taxon>
        <taxon>Bacillati</taxon>
        <taxon>Bacillota</taxon>
        <taxon>Erysipelotrichia</taxon>
        <taxon>Erysipelotrichales</taxon>
        <taxon>Erysipelotrichaceae</taxon>
        <taxon>Dielma</taxon>
    </lineage>
</organism>
<dbReference type="Gene3D" id="6.10.30.10">
    <property type="match status" value="1"/>
</dbReference>
<dbReference type="InterPro" id="IPR012340">
    <property type="entry name" value="NA-bd_OB-fold"/>
</dbReference>
<name>A0A318KUL2_9FIRM</name>
<keyword evidence="4" id="KW-1185">Reference proteome</keyword>
<dbReference type="GO" id="GO:0016746">
    <property type="term" value="F:acyltransferase activity"/>
    <property type="evidence" value="ECO:0007669"/>
    <property type="project" value="InterPro"/>
</dbReference>
<feature type="domain" description="ChsH2 rubredoxin-like zinc ribbon" evidence="1">
    <location>
        <begin position="462"/>
        <end position="497"/>
    </location>
</feature>
<evidence type="ECO:0000313" key="4">
    <source>
        <dbReference type="Proteomes" id="UP000247612"/>
    </source>
</evidence>
<dbReference type="RefSeq" id="WP_022936386.1">
    <property type="nucleotide sequence ID" value="NZ_CABKRQ010000001.1"/>
</dbReference>
<evidence type="ECO:0000259" key="1">
    <source>
        <dbReference type="Pfam" id="PF12172"/>
    </source>
</evidence>
<evidence type="ECO:0000259" key="2">
    <source>
        <dbReference type="Pfam" id="PF22691"/>
    </source>
</evidence>
<accession>A0A318KUL2</accession>
<dbReference type="AlphaFoldDB" id="A0A318KUL2"/>